<proteinExistence type="predicted"/>
<dbReference type="Proteomes" id="UP001162480">
    <property type="component" value="Chromosome 11"/>
</dbReference>
<dbReference type="EMBL" id="OX597824">
    <property type="protein sequence ID" value="CAI9730338.1"/>
    <property type="molecule type" value="Genomic_DNA"/>
</dbReference>
<sequence>MYADDSTLYSCLDKPGDLPDKVEITGNLENDIRSIVELVVADSFYSHAMIPSHSLEISSFINIMGRKIIASFQSLDWKSMSMLRILGREDEEEEEEEEEEEGGGR</sequence>
<dbReference type="AlphaFoldDB" id="A0AA36B9J2"/>
<name>A0AA36B9J2_OCTVU</name>
<reference evidence="1" key="1">
    <citation type="submission" date="2023-08" db="EMBL/GenBank/DDBJ databases">
        <authorList>
            <person name="Alioto T."/>
            <person name="Alioto T."/>
            <person name="Gomez Garrido J."/>
        </authorList>
    </citation>
    <scope>NUCLEOTIDE SEQUENCE</scope>
</reference>
<evidence type="ECO:0000313" key="2">
    <source>
        <dbReference type="Proteomes" id="UP001162480"/>
    </source>
</evidence>
<organism evidence="1 2">
    <name type="scientific">Octopus vulgaris</name>
    <name type="common">Common octopus</name>
    <dbReference type="NCBI Taxonomy" id="6645"/>
    <lineage>
        <taxon>Eukaryota</taxon>
        <taxon>Metazoa</taxon>
        <taxon>Spiralia</taxon>
        <taxon>Lophotrochozoa</taxon>
        <taxon>Mollusca</taxon>
        <taxon>Cephalopoda</taxon>
        <taxon>Coleoidea</taxon>
        <taxon>Octopodiformes</taxon>
        <taxon>Octopoda</taxon>
        <taxon>Incirrata</taxon>
        <taxon>Octopodidae</taxon>
        <taxon>Octopus</taxon>
    </lineage>
</organism>
<keyword evidence="2" id="KW-1185">Reference proteome</keyword>
<gene>
    <name evidence="1" type="ORF">OCTVUL_1B016986</name>
</gene>
<evidence type="ECO:0000313" key="1">
    <source>
        <dbReference type="EMBL" id="CAI9730338.1"/>
    </source>
</evidence>
<protein>
    <submittedName>
        <fullName evidence="1">Uncharacterized protein</fullName>
    </submittedName>
</protein>
<accession>A0AA36B9J2</accession>